<protein>
    <submittedName>
        <fullName evidence="3">Uncharacterized protein</fullName>
    </submittedName>
</protein>
<sequence>MHVCNATSASHGRPARRRGERRAVRPARRCGARRAGRGGALAASGRRGGAAHGGPSEAACGRLAATGGSAGGNHRPFQTDQTKIVRVVKFQTKRIITS</sequence>
<feature type="compositionally biased region" description="Basic residues" evidence="1">
    <location>
        <begin position="13"/>
        <end position="36"/>
    </location>
</feature>
<accession>Q6EN35</accession>
<dbReference type="EMBL" id="AP006844">
    <property type="protein sequence ID" value="BAD29700.1"/>
    <property type="molecule type" value="Genomic_DNA"/>
</dbReference>
<dbReference type="EMBL" id="AP004801">
    <property type="protein sequence ID" value="BAD27953.1"/>
    <property type="molecule type" value="Genomic_DNA"/>
</dbReference>
<evidence type="ECO:0000313" key="2">
    <source>
        <dbReference type="EMBL" id="BAD27953.1"/>
    </source>
</evidence>
<dbReference type="Proteomes" id="UP000000763">
    <property type="component" value="Chromosome 2"/>
</dbReference>
<organism evidence="3 4">
    <name type="scientific">Oryza sativa subsp. japonica</name>
    <name type="common">Rice</name>
    <dbReference type="NCBI Taxonomy" id="39947"/>
    <lineage>
        <taxon>Eukaryota</taxon>
        <taxon>Viridiplantae</taxon>
        <taxon>Streptophyta</taxon>
        <taxon>Embryophyta</taxon>
        <taxon>Tracheophyta</taxon>
        <taxon>Spermatophyta</taxon>
        <taxon>Magnoliopsida</taxon>
        <taxon>Liliopsida</taxon>
        <taxon>Poales</taxon>
        <taxon>Poaceae</taxon>
        <taxon>BOP clade</taxon>
        <taxon>Oryzoideae</taxon>
        <taxon>Oryzeae</taxon>
        <taxon>Oryzinae</taxon>
        <taxon>Oryza</taxon>
        <taxon>Oryza sativa</taxon>
    </lineage>
</organism>
<evidence type="ECO:0000313" key="3">
    <source>
        <dbReference type="EMBL" id="BAD29700.1"/>
    </source>
</evidence>
<evidence type="ECO:0000256" key="1">
    <source>
        <dbReference type="SAM" id="MobiDB-lite"/>
    </source>
</evidence>
<dbReference type="AlphaFoldDB" id="Q6EN35"/>
<reference evidence="4" key="3">
    <citation type="journal article" date="2005" name="Nature">
        <title>The map-based sequence of the rice genome.</title>
        <authorList>
            <consortium name="International rice genome sequencing project (IRGSP)"/>
            <person name="Matsumoto T."/>
            <person name="Wu J."/>
            <person name="Kanamori H."/>
            <person name="Katayose Y."/>
            <person name="Fujisawa M."/>
            <person name="Namiki N."/>
            <person name="Mizuno H."/>
            <person name="Yamamoto K."/>
            <person name="Antonio B.A."/>
            <person name="Baba T."/>
            <person name="Sakata K."/>
            <person name="Nagamura Y."/>
            <person name="Aoki H."/>
            <person name="Arikawa K."/>
            <person name="Arita K."/>
            <person name="Bito T."/>
            <person name="Chiden Y."/>
            <person name="Fujitsuka N."/>
            <person name="Fukunaka R."/>
            <person name="Hamada M."/>
            <person name="Harada C."/>
            <person name="Hayashi A."/>
            <person name="Hijishita S."/>
            <person name="Honda M."/>
            <person name="Hosokawa S."/>
            <person name="Ichikawa Y."/>
            <person name="Idonuma A."/>
            <person name="Iijima M."/>
            <person name="Ikeda M."/>
            <person name="Ikeno M."/>
            <person name="Ito K."/>
            <person name="Ito S."/>
            <person name="Ito T."/>
            <person name="Ito Y."/>
            <person name="Ito Y."/>
            <person name="Iwabuchi A."/>
            <person name="Kamiya K."/>
            <person name="Karasawa W."/>
            <person name="Kurita K."/>
            <person name="Katagiri S."/>
            <person name="Kikuta A."/>
            <person name="Kobayashi H."/>
            <person name="Kobayashi N."/>
            <person name="Machita K."/>
            <person name="Maehara T."/>
            <person name="Masukawa M."/>
            <person name="Mizubayashi T."/>
            <person name="Mukai Y."/>
            <person name="Nagasaki H."/>
            <person name="Nagata Y."/>
            <person name="Naito S."/>
            <person name="Nakashima M."/>
            <person name="Nakama Y."/>
            <person name="Nakamichi Y."/>
            <person name="Nakamura M."/>
            <person name="Meguro A."/>
            <person name="Negishi M."/>
            <person name="Ohta I."/>
            <person name="Ohta T."/>
            <person name="Okamoto M."/>
            <person name="Ono N."/>
            <person name="Saji S."/>
            <person name="Sakaguchi M."/>
            <person name="Sakai K."/>
            <person name="Shibata M."/>
            <person name="Shimokawa T."/>
            <person name="Song J."/>
            <person name="Takazaki Y."/>
            <person name="Terasawa K."/>
            <person name="Tsugane M."/>
            <person name="Tsuji K."/>
            <person name="Ueda S."/>
            <person name="Waki K."/>
            <person name="Yamagata H."/>
            <person name="Yamamoto M."/>
            <person name="Yamamoto S."/>
            <person name="Yamane H."/>
            <person name="Yoshiki S."/>
            <person name="Yoshihara R."/>
            <person name="Yukawa K."/>
            <person name="Zhong H."/>
            <person name="Yano M."/>
            <person name="Yuan Q."/>
            <person name="Ouyang S."/>
            <person name="Liu J."/>
            <person name="Jones K.M."/>
            <person name="Gansberger K."/>
            <person name="Moffat K."/>
            <person name="Hill J."/>
            <person name="Bera J."/>
            <person name="Fadrosh D."/>
            <person name="Jin S."/>
            <person name="Johri S."/>
            <person name="Kim M."/>
            <person name="Overton L."/>
            <person name="Reardon M."/>
            <person name="Tsitrin T."/>
            <person name="Vuong H."/>
            <person name="Weaver B."/>
            <person name="Ciecko A."/>
            <person name="Tallon L."/>
            <person name="Jackson J."/>
            <person name="Pai G."/>
            <person name="Aken S.V."/>
            <person name="Utterback T."/>
            <person name="Reidmuller S."/>
            <person name="Feldblyum T."/>
            <person name="Hsiao J."/>
            <person name="Zismann V."/>
            <person name="Iobst S."/>
            <person name="de Vazeille A.R."/>
            <person name="Buell C.R."/>
            <person name="Ying K."/>
            <person name="Li Y."/>
            <person name="Lu T."/>
            <person name="Huang Y."/>
            <person name="Zhao Q."/>
            <person name="Feng Q."/>
            <person name="Zhang L."/>
            <person name="Zhu J."/>
            <person name="Weng Q."/>
            <person name="Mu J."/>
            <person name="Lu Y."/>
            <person name="Fan D."/>
            <person name="Liu Y."/>
            <person name="Guan J."/>
            <person name="Zhang Y."/>
            <person name="Yu S."/>
            <person name="Liu X."/>
            <person name="Zhang Y."/>
            <person name="Hong G."/>
            <person name="Han B."/>
            <person name="Choisne N."/>
            <person name="Demange N."/>
            <person name="Orjeda G."/>
            <person name="Samain S."/>
            <person name="Cattolico L."/>
            <person name="Pelletier E."/>
            <person name="Couloux A."/>
            <person name="Segurens B."/>
            <person name="Wincker P."/>
            <person name="D'Hont A."/>
            <person name="Scarpelli C."/>
            <person name="Weissenbach J."/>
            <person name="Salanoubat M."/>
            <person name="Quetier F."/>
            <person name="Yu Y."/>
            <person name="Kim H.R."/>
            <person name="Rambo T."/>
            <person name="Currie J."/>
            <person name="Collura K."/>
            <person name="Luo M."/>
            <person name="Yang T."/>
            <person name="Ammiraju J.S.S."/>
            <person name="Engler F."/>
            <person name="Soderlund C."/>
            <person name="Wing R.A."/>
            <person name="Palmer L.E."/>
            <person name="de la Bastide M."/>
            <person name="Spiegel L."/>
            <person name="Nascimento L."/>
            <person name="Zutavern T."/>
            <person name="O'Shaughnessy A."/>
            <person name="Dike S."/>
            <person name="Dedhia N."/>
            <person name="Preston R."/>
            <person name="Balija V."/>
            <person name="McCombie W.R."/>
            <person name="Chow T."/>
            <person name="Chen H."/>
            <person name="Chung M."/>
            <person name="Chen C."/>
            <person name="Shaw J."/>
            <person name="Wu H."/>
            <person name="Hsiao K."/>
            <person name="Chao Y."/>
            <person name="Chu M."/>
            <person name="Cheng C."/>
            <person name="Hour A."/>
            <person name="Lee P."/>
            <person name="Lin S."/>
            <person name="Lin Y."/>
            <person name="Liou J."/>
            <person name="Liu S."/>
            <person name="Hsing Y."/>
            <person name="Raghuvanshi S."/>
            <person name="Mohanty A."/>
            <person name="Bharti A.K."/>
            <person name="Gaur A."/>
            <person name="Gupta V."/>
            <person name="Kumar D."/>
            <person name="Ravi V."/>
            <person name="Vij S."/>
            <person name="Kapur A."/>
            <person name="Khurana P."/>
            <person name="Khurana P."/>
            <person name="Khurana J.P."/>
            <person name="Tyagi A.K."/>
            <person name="Gaikwad K."/>
            <person name="Singh A."/>
            <person name="Dalal V."/>
            <person name="Srivastava S."/>
            <person name="Dixit A."/>
            <person name="Pal A.K."/>
            <person name="Ghazi I.A."/>
            <person name="Yadav M."/>
            <person name="Pandit A."/>
            <person name="Bhargava A."/>
            <person name="Sureshbabu K."/>
            <person name="Batra K."/>
            <person name="Sharma T.R."/>
            <person name="Mohapatra T."/>
            <person name="Singh N.K."/>
            <person name="Messing J."/>
            <person name="Nelson A.B."/>
            <person name="Fuks G."/>
            <person name="Kavchok S."/>
            <person name="Keizer G."/>
            <person name="Linton E."/>
            <person name="Llaca V."/>
            <person name="Song R."/>
            <person name="Tanyolac B."/>
            <person name="Young S."/>
            <person name="Ho-Il K."/>
            <person name="Hahn J.H."/>
            <person name="Sangsakoo G."/>
            <person name="Vanavichit A."/>
            <person name="de Mattos Luiz.A.T."/>
            <person name="Zimmer P.D."/>
            <person name="Malone G."/>
            <person name="Dellagostin O."/>
            <person name="de Oliveira A.C."/>
            <person name="Bevan M."/>
            <person name="Bancroft I."/>
            <person name="Minx P."/>
            <person name="Cordum H."/>
            <person name="Wilson R."/>
            <person name="Cheng Z."/>
            <person name="Jin W."/>
            <person name="Jiang J."/>
            <person name="Leong S.A."/>
            <person name="Iwama H."/>
            <person name="Gojobori T."/>
            <person name="Itoh T."/>
            <person name="Niimura Y."/>
            <person name="Fujii Y."/>
            <person name="Habara T."/>
            <person name="Sakai H."/>
            <person name="Sato Y."/>
            <person name="Wilson G."/>
            <person name="Kumar K."/>
            <person name="McCouch S."/>
            <person name="Juretic N."/>
            <person name="Hoen D."/>
            <person name="Wright S."/>
            <person name="Bruskiewich R."/>
            <person name="Bureau T."/>
            <person name="Miyao A."/>
            <person name="Hirochika H."/>
            <person name="Nishikawa T."/>
            <person name="Kadowaki K."/>
            <person name="Sugiura M."/>
            <person name="Burr B."/>
            <person name="Sasaki T."/>
        </authorList>
    </citation>
    <scope>NUCLEOTIDE SEQUENCE [LARGE SCALE GENOMIC DNA]</scope>
    <source>
        <strain evidence="4">cv. Nipponbare</strain>
    </source>
</reference>
<gene>
    <name evidence="3" type="ORF">OSJNBa0052K15.28</name>
    <name evidence="2" type="ORF">P0613F08.10</name>
</gene>
<evidence type="ECO:0000313" key="4">
    <source>
        <dbReference type="Proteomes" id="UP000000763"/>
    </source>
</evidence>
<name>Q6EN35_ORYSJ</name>
<feature type="compositionally biased region" description="Polar residues" evidence="1">
    <location>
        <begin position="1"/>
        <end position="10"/>
    </location>
</feature>
<proteinExistence type="predicted"/>
<reference evidence="2" key="1">
    <citation type="submission" date="2002-02" db="EMBL/GenBank/DDBJ databases">
        <title>Oryza sativa nipponbare(GA3) genomic DNA, chromosome 2, PAC clone:P0613F08.</title>
        <authorList>
            <person name="Sasaki T."/>
            <person name="Matsumoto T."/>
            <person name="Yamamoto K."/>
        </authorList>
    </citation>
    <scope>NUCLEOTIDE SEQUENCE</scope>
</reference>
<feature type="region of interest" description="Disordered" evidence="1">
    <location>
        <begin position="1"/>
        <end position="78"/>
    </location>
</feature>
<reference evidence="4" key="4">
    <citation type="journal article" date="2008" name="Nucleic Acids Res.">
        <title>The rice annotation project database (RAP-DB): 2008 update.</title>
        <authorList>
            <consortium name="The rice annotation project (RAP)"/>
        </authorList>
    </citation>
    <scope>GENOME REANNOTATION</scope>
    <source>
        <strain evidence="4">cv. Nipponbare</strain>
    </source>
</reference>
<reference evidence="3" key="2">
    <citation type="submission" date="2004-04" db="EMBL/GenBank/DDBJ databases">
        <title>Oryza sativa nipponbare(GA3) genomic DNA, chromosome 2, BAC clone:OSJNBa0052K15.</title>
        <authorList>
            <person name="Sasaki T."/>
            <person name="Matsumoto T."/>
            <person name="Fujisawa M."/>
        </authorList>
    </citation>
    <scope>NUCLEOTIDE SEQUENCE</scope>
</reference>